<evidence type="ECO:0000256" key="3">
    <source>
        <dbReference type="ARBA" id="ARBA00023054"/>
    </source>
</evidence>
<dbReference type="GO" id="GO:0006310">
    <property type="term" value="P:DNA recombination"/>
    <property type="evidence" value="ECO:0007669"/>
    <property type="project" value="UniProtKB-KW"/>
</dbReference>
<evidence type="ECO:0000256" key="2">
    <source>
        <dbReference type="ARBA" id="ARBA00009840"/>
    </source>
</evidence>
<keyword evidence="4" id="KW-0233">DNA recombination</keyword>
<dbReference type="PANTHER" id="PTHR30563">
    <property type="entry name" value="DNA RECOMBINATION PROTEIN RMUC"/>
    <property type="match status" value="1"/>
</dbReference>
<keyword evidence="7" id="KW-1185">Reference proteome</keyword>
<organism evidence="6 7">
    <name type="scientific">Rhodothermus profundi</name>
    <dbReference type="NCBI Taxonomy" id="633813"/>
    <lineage>
        <taxon>Bacteria</taxon>
        <taxon>Pseudomonadati</taxon>
        <taxon>Rhodothermota</taxon>
        <taxon>Rhodothermia</taxon>
        <taxon>Rhodothermales</taxon>
        <taxon>Rhodothermaceae</taxon>
        <taxon>Rhodothermus</taxon>
    </lineage>
</organism>
<comment type="similarity">
    <text evidence="2">Belongs to the RmuC family.</text>
</comment>
<dbReference type="InterPro" id="IPR003798">
    <property type="entry name" value="DNA_recombination_RmuC"/>
</dbReference>
<reference evidence="7" key="1">
    <citation type="submission" date="2016-11" db="EMBL/GenBank/DDBJ databases">
        <authorList>
            <person name="Varghese N."/>
            <person name="Submissions S."/>
        </authorList>
    </citation>
    <scope>NUCLEOTIDE SEQUENCE [LARGE SCALE GENOMIC DNA]</scope>
    <source>
        <strain evidence="7">DSM 22212</strain>
    </source>
</reference>
<comment type="function">
    <text evidence="1">Involved in DNA recombination.</text>
</comment>
<name>A0A1M6SLR9_9BACT</name>
<evidence type="ECO:0000313" key="7">
    <source>
        <dbReference type="Proteomes" id="UP000185812"/>
    </source>
</evidence>
<dbReference type="STRING" id="633813.SAMN04488087_1142"/>
<dbReference type="EMBL" id="FRAU01000003">
    <property type="protein sequence ID" value="SHK45701.1"/>
    <property type="molecule type" value="Genomic_DNA"/>
</dbReference>
<dbReference type="RefSeq" id="WP_072715007.1">
    <property type="nucleotide sequence ID" value="NZ_FRAU01000003.1"/>
</dbReference>
<dbReference type="Pfam" id="PF02646">
    <property type="entry name" value="RmuC"/>
    <property type="match status" value="1"/>
</dbReference>
<evidence type="ECO:0000256" key="5">
    <source>
        <dbReference type="SAM" id="Coils"/>
    </source>
</evidence>
<evidence type="ECO:0000256" key="4">
    <source>
        <dbReference type="ARBA" id="ARBA00023172"/>
    </source>
</evidence>
<protein>
    <submittedName>
        <fullName evidence="6">DNA recombination protein RmuC</fullName>
    </submittedName>
</protein>
<sequence length="454" mass="51733">MELLIFTGIGLGTGALLTWWLLHQQTVALRRQVAEQEQLLREAAACQAEAAVHVEQARALQQRCEALVQENAALRAQIARLEEALKAGTEKIVWLEQAEQRLREAFQALAGEMLRENSGELLRHTRETLEVLLNQVRSDWDIQKAEFKGLVQPLDETLKSLGEQIRLLEQKREKAYGALEQHLRQLFEAHQALQQQTQQLTSALRSGTQQRGRWAEFQLQRLVELAGMQQHVDFKLQVRGETGRPDLVVYLPGGGCVVVDAKAPMTDYFQALDSQDAAKRQKLFRQHARSIRQHIQQLAGRAYWHQFENAPDFTVMFIPTDACLHAAFEADPDLLEYAYEQRVALATPTTLLALLKAIAFGWQQHQMAENARQIARESETLLHRLDKFAEHLQQLGHRLGLAVETYNRAVGSFSSRLLPAVRRLRTLQGRSDEVEELLPVDRQIRPVLVGRNKD</sequence>
<evidence type="ECO:0000256" key="1">
    <source>
        <dbReference type="ARBA" id="ARBA00003416"/>
    </source>
</evidence>
<evidence type="ECO:0000313" key="6">
    <source>
        <dbReference type="EMBL" id="SHK45701.1"/>
    </source>
</evidence>
<dbReference type="AlphaFoldDB" id="A0A1M6SLR9"/>
<accession>A0A1M6SLR9</accession>
<dbReference type="PANTHER" id="PTHR30563:SF0">
    <property type="entry name" value="DNA RECOMBINATION PROTEIN RMUC"/>
    <property type="match status" value="1"/>
</dbReference>
<proteinExistence type="inferred from homology"/>
<dbReference type="Proteomes" id="UP000185812">
    <property type="component" value="Unassembled WGS sequence"/>
</dbReference>
<feature type="coiled-coil region" evidence="5">
    <location>
        <begin position="165"/>
        <end position="199"/>
    </location>
</feature>
<gene>
    <name evidence="6" type="ORF">SAMN04488087_1142</name>
</gene>
<feature type="coiled-coil region" evidence="5">
    <location>
        <begin position="29"/>
        <end position="115"/>
    </location>
</feature>
<keyword evidence="3 5" id="KW-0175">Coiled coil</keyword>